<dbReference type="InterPro" id="IPR024079">
    <property type="entry name" value="MetalloPept_cat_dom_sf"/>
</dbReference>
<keyword evidence="8" id="KW-0482">Metalloprotease</keyword>
<keyword evidence="3" id="KW-0645">Protease</keyword>
<accession>A0A9P7N1A2</accession>
<dbReference type="PANTHER" id="PTHR47466:SF1">
    <property type="entry name" value="METALLOPROTEASE MEP1 (AFU_ORTHOLOGUE AFUA_1G07730)-RELATED"/>
    <property type="match status" value="1"/>
</dbReference>
<gene>
    <name evidence="12" type="ORF">E4U43_006938</name>
</gene>
<dbReference type="GO" id="GO:0008237">
    <property type="term" value="F:metallopeptidase activity"/>
    <property type="evidence" value="ECO:0007669"/>
    <property type="project" value="UniProtKB-KW"/>
</dbReference>
<evidence type="ECO:0000256" key="1">
    <source>
        <dbReference type="ARBA" id="ARBA00003174"/>
    </source>
</evidence>
<dbReference type="CDD" id="cd04275">
    <property type="entry name" value="ZnMc_pappalysin_like"/>
    <property type="match status" value="1"/>
</dbReference>
<sequence length="196" mass="21604">MKVLSETYASIGIAFVHKDTSWTIHANWSKDNDEEGMKRSLRRGTYSDLNLYFLKELTGPPGTLGYCNFPAGDVTPTSLLFFLDGCNLHVGSVPGGPIRGFNLGKTATHEVGHWFGLMHTFEGDDCQGAGDHVDDTPAQASSSQGCPVGRDSCPDLPGADPIHNYMDYSSDPCYEEFTPGQANRIRSLWYRYRVKS</sequence>
<dbReference type="OrthoDB" id="536211at2759"/>
<proteinExistence type="inferred from homology"/>
<dbReference type="GO" id="GO:0046872">
    <property type="term" value="F:metal ion binding"/>
    <property type="evidence" value="ECO:0007669"/>
    <property type="project" value="UniProtKB-KW"/>
</dbReference>
<keyword evidence="4" id="KW-0479">Metal-binding</keyword>
<evidence type="ECO:0000313" key="12">
    <source>
        <dbReference type="EMBL" id="KAG5979122.1"/>
    </source>
</evidence>
<dbReference type="GO" id="GO:0006508">
    <property type="term" value="P:proteolysis"/>
    <property type="evidence" value="ECO:0007669"/>
    <property type="project" value="UniProtKB-KW"/>
</dbReference>
<dbReference type="Pfam" id="PF05572">
    <property type="entry name" value="Peptidase_M43"/>
    <property type="match status" value="1"/>
</dbReference>
<organism evidence="12 13">
    <name type="scientific">Claviceps pusilla</name>
    <dbReference type="NCBI Taxonomy" id="123648"/>
    <lineage>
        <taxon>Eukaryota</taxon>
        <taxon>Fungi</taxon>
        <taxon>Dikarya</taxon>
        <taxon>Ascomycota</taxon>
        <taxon>Pezizomycotina</taxon>
        <taxon>Sordariomycetes</taxon>
        <taxon>Hypocreomycetidae</taxon>
        <taxon>Hypocreales</taxon>
        <taxon>Clavicipitaceae</taxon>
        <taxon>Claviceps</taxon>
    </lineage>
</organism>
<keyword evidence="9" id="KW-1015">Disulfide bond</keyword>
<evidence type="ECO:0000313" key="13">
    <source>
        <dbReference type="Proteomes" id="UP000748025"/>
    </source>
</evidence>
<evidence type="ECO:0000256" key="5">
    <source>
        <dbReference type="ARBA" id="ARBA00022729"/>
    </source>
</evidence>
<evidence type="ECO:0000256" key="7">
    <source>
        <dbReference type="ARBA" id="ARBA00022833"/>
    </source>
</evidence>
<dbReference type="EMBL" id="SRPW01005007">
    <property type="protein sequence ID" value="KAG5979122.1"/>
    <property type="molecule type" value="Genomic_DNA"/>
</dbReference>
<comment type="caution">
    <text evidence="12">The sequence shown here is derived from an EMBL/GenBank/DDBJ whole genome shotgun (WGS) entry which is preliminary data.</text>
</comment>
<evidence type="ECO:0000256" key="9">
    <source>
        <dbReference type="ARBA" id="ARBA00023157"/>
    </source>
</evidence>
<dbReference type="AlphaFoldDB" id="A0A9P7N1A2"/>
<evidence type="ECO:0000256" key="8">
    <source>
        <dbReference type="ARBA" id="ARBA00023049"/>
    </source>
</evidence>
<dbReference type="SUPFAM" id="SSF55486">
    <property type="entry name" value="Metalloproteases ('zincins'), catalytic domain"/>
    <property type="match status" value="1"/>
</dbReference>
<keyword evidence="5" id="KW-0732">Signal</keyword>
<keyword evidence="6" id="KW-0378">Hydrolase</keyword>
<evidence type="ECO:0000256" key="4">
    <source>
        <dbReference type="ARBA" id="ARBA00022723"/>
    </source>
</evidence>
<reference evidence="12" key="1">
    <citation type="journal article" date="2020" name="bioRxiv">
        <title>Whole genome comparisons of ergot fungi reveals the divergence and evolution of species within the genus Claviceps are the result of varying mechanisms driving genome evolution and host range expansion.</title>
        <authorList>
            <person name="Wyka S.A."/>
            <person name="Mondo S.J."/>
            <person name="Liu M."/>
            <person name="Dettman J."/>
            <person name="Nalam V."/>
            <person name="Broders K.D."/>
        </authorList>
    </citation>
    <scope>NUCLEOTIDE SEQUENCE</scope>
    <source>
        <strain evidence="12">CCC 602</strain>
    </source>
</reference>
<dbReference type="PANTHER" id="PTHR47466">
    <property type="match status" value="1"/>
</dbReference>
<dbReference type="Gene3D" id="3.40.390.10">
    <property type="entry name" value="Collagenase (Catalytic Domain)"/>
    <property type="match status" value="1"/>
</dbReference>
<protein>
    <recommendedName>
        <fullName evidence="11">Peptidase M43 pregnancy-associated plasma-A domain-containing protein</fullName>
    </recommendedName>
</protein>
<dbReference type="Proteomes" id="UP000748025">
    <property type="component" value="Unassembled WGS sequence"/>
</dbReference>
<evidence type="ECO:0000256" key="10">
    <source>
        <dbReference type="SAM" id="MobiDB-lite"/>
    </source>
</evidence>
<name>A0A9P7N1A2_9HYPO</name>
<dbReference type="InterPro" id="IPR008754">
    <property type="entry name" value="Peptidase_M43"/>
</dbReference>
<comment type="similarity">
    <text evidence="2">Belongs to the peptidase M43B family.</text>
</comment>
<evidence type="ECO:0000256" key="2">
    <source>
        <dbReference type="ARBA" id="ARBA00008721"/>
    </source>
</evidence>
<evidence type="ECO:0000256" key="6">
    <source>
        <dbReference type="ARBA" id="ARBA00022801"/>
    </source>
</evidence>
<feature type="region of interest" description="Disordered" evidence="10">
    <location>
        <begin position="130"/>
        <end position="150"/>
    </location>
</feature>
<keyword evidence="13" id="KW-1185">Reference proteome</keyword>
<keyword evidence="7" id="KW-0862">Zinc</keyword>
<evidence type="ECO:0000259" key="11">
    <source>
        <dbReference type="Pfam" id="PF05572"/>
    </source>
</evidence>
<comment type="function">
    <text evidence="1">Secreted metalloproteinase that allows assimilation of proteinaceous substrates.</text>
</comment>
<evidence type="ECO:0000256" key="3">
    <source>
        <dbReference type="ARBA" id="ARBA00022670"/>
    </source>
</evidence>
<feature type="domain" description="Peptidase M43 pregnancy-associated plasma-A" evidence="11">
    <location>
        <begin position="105"/>
        <end position="187"/>
    </location>
</feature>